<feature type="region of interest" description="Disordered" evidence="1">
    <location>
        <begin position="358"/>
        <end position="388"/>
    </location>
</feature>
<evidence type="ECO:0000256" key="1">
    <source>
        <dbReference type="SAM" id="MobiDB-lite"/>
    </source>
</evidence>
<protein>
    <recommendedName>
        <fullName evidence="2">CobW/HypB/UreG nucleotide-binding domain-containing protein</fullName>
    </recommendedName>
</protein>
<proteinExistence type="predicted"/>
<dbReference type="Proteomes" id="UP000609651">
    <property type="component" value="Unassembled WGS sequence"/>
</dbReference>
<dbReference type="EMBL" id="WTPX01000076">
    <property type="protein sequence ID" value="NNJ26406.1"/>
    <property type="molecule type" value="Genomic_DNA"/>
</dbReference>
<dbReference type="Pfam" id="PF02492">
    <property type="entry name" value="cobW"/>
    <property type="match status" value="1"/>
</dbReference>
<accession>A0ABX1VG28</accession>
<dbReference type="PANTHER" id="PTHR13748:SF62">
    <property type="entry name" value="COBW DOMAIN-CONTAINING PROTEIN"/>
    <property type="match status" value="1"/>
</dbReference>
<feature type="domain" description="CobW/HypB/UreG nucleotide-binding" evidence="2">
    <location>
        <begin position="8"/>
        <end position="194"/>
    </location>
</feature>
<gene>
    <name evidence="3" type="ORF">LzC2_24900</name>
</gene>
<feature type="compositionally biased region" description="Low complexity" evidence="1">
    <location>
        <begin position="371"/>
        <end position="388"/>
    </location>
</feature>
<reference evidence="3 4" key="1">
    <citation type="journal article" date="2020" name="Syst. Appl. Microbiol.">
        <title>Alienimonas chondri sp. nov., a novel planctomycete isolated from the biofilm of the red alga Chondrus crispus.</title>
        <authorList>
            <person name="Vitorino I."/>
            <person name="Albuquerque L."/>
            <person name="Wiegand S."/>
            <person name="Kallscheuer N."/>
            <person name="da Costa M.S."/>
            <person name="Lobo-da-Cunha A."/>
            <person name="Jogler C."/>
            <person name="Lage O.M."/>
        </authorList>
    </citation>
    <scope>NUCLEOTIDE SEQUENCE [LARGE SCALE GENOMIC DNA]</scope>
    <source>
        <strain evidence="3 4">LzC2</strain>
    </source>
</reference>
<organism evidence="3 4">
    <name type="scientific">Alienimonas chondri</name>
    <dbReference type="NCBI Taxonomy" id="2681879"/>
    <lineage>
        <taxon>Bacteria</taxon>
        <taxon>Pseudomonadati</taxon>
        <taxon>Planctomycetota</taxon>
        <taxon>Planctomycetia</taxon>
        <taxon>Planctomycetales</taxon>
        <taxon>Planctomycetaceae</taxon>
        <taxon>Alienimonas</taxon>
    </lineage>
</organism>
<dbReference type="PANTHER" id="PTHR13748">
    <property type="entry name" value="COBW-RELATED"/>
    <property type="match status" value="1"/>
</dbReference>
<name>A0ABX1VG28_9PLAN</name>
<evidence type="ECO:0000313" key="3">
    <source>
        <dbReference type="EMBL" id="NNJ26406.1"/>
    </source>
</evidence>
<dbReference type="RefSeq" id="WP_315854650.1">
    <property type="nucleotide sequence ID" value="NZ_WTPX01000076.1"/>
</dbReference>
<dbReference type="Gene3D" id="3.40.50.300">
    <property type="entry name" value="P-loop containing nucleotide triphosphate hydrolases"/>
    <property type="match status" value="1"/>
</dbReference>
<sequence>MSHRIRYVMVGGFLGAGKTTTLGRLAAMYRDRGQSVGIVTNDQAEGLVDTASLRGQGYDVGEVAGACFCCQFDNLVSTVRGLAESGAAPPDVILAEPVGSCTDLVATVIRPLKELFAAEFDVAPYAVILKPGHASKVLGNEAGTGFSPKAEYILRKQLEEADAILVNRIDELPGEQIDALEALVEREIPGKPVVRMSAKTGEGFDRLLEVLDGTTSGSVTPNLDYDIYAEGEAELAWYNGTADVAAADAVGLDALLTDVIGRMKEALAEKNYEAAHLKAVGVSDGGFGVANLVSGDGPVTLSAPSDRTIPAGGTAELILNARVAGDPQVLQGLMNTTVHAACEAVGATAALRDERAFRPGRPVPTHRMTDDPTPTAAASTPAGASLTT</sequence>
<evidence type="ECO:0000313" key="4">
    <source>
        <dbReference type="Proteomes" id="UP000609651"/>
    </source>
</evidence>
<dbReference type="InterPro" id="IPR027417">
    <property type="entry name" value="P-loop_NTPase"/>
</dbReference>
<comment type="caution">
    <text evidence="3">The sequence shown here is derived from an EMBL/GenBank/DDBJ whole genome shotgun (WGS) entry which is preliminary data.</text>
</comment>
<dbReference type="SUPFAM" id="SSF52540">
    <property type="entry name" value="P-loop containing nucleoside triphosphate hydrolases"/>
    <property type="match status" value="1"/>
</dbReference>
<evidence type="ECO:0000259" key="2">
    <source>
        <dbReference type="Pfam" id="PF02492"/>
    </source>
</evidence>
<keyword evidence="4" id="KW-1185">Reference proteome</keyword>
<dbReference type="InterPro" id="IPR051316">
    <property type="entry name" value="Zinc-reg_GTPase_activator"/>
</dbReference>
<dbReference type="InterPro" id="IPR003495">
    <property type="entry name" value="CobW/HypB/UreG_nucleotide-bd"/>
</dbReference>